<dbReference type="Gene3D" id="3.40.720.10">
    <property type="entry name" value="Alkaline Phosphatase, subunit A"/>
    <property type="match status" value="1"/>
</dbReference>
<keyword evidence="3" id="KW-0479">Metal-binding</keyword>
<feature type="chain" id="PRO_5002692407" evidence="7">
    <location>
        <begin position="20"/>
        <end position="500"/>
    </location>
</feature>
<dbReference type="RefSeq" id="WP_007279427.1">
    <property type="nucleotide sequence ID" value="NZ_ABCK01000013.1"/>
</dbReference>
<accession>A6DNI9</accession>
<dbReference type="STRING" id="313628.LNTAR_06814"/>
<feature type="domain" description="Sulfatase N-terminal" evidence="8">
    <location>
        <begin position="24"/>
        <end position="374"/>
    </location>
</feature>
<gene>
    <name evidence="9" type="ORF">LNTAR_06814</name>
</gene>
<dbReference type="EMBL" id="ABCK01000013">
    <property type="protein sequence ID" value="EDM26937.1"/>
    <property type="molecule type" value="Genomic_DNA"/>
</dbReference>
<evidence type="ECO:0000256" key="5">
    <source>
        <dbReference type="ARBA" id="ARBA00022801"/>
    </source>
</evidence>
<proteinExistence type="inferred from homology"/>
<dbReference type="AlphaFoldDB" id="A6DNI9"/>
<evidence type="ECO:0000256" key="7">
    <source>
        <dbReference type="SAM" id="SignalP"/>
    </source>
</evidence>
<keyword evidence="5" id="KW-0378">Hydrolase</keyword>
<evidence type="ECO:0000256" key="4">
    <source>
        <dbReference type="ARBA" id="ARBA00022729"/>
    </source>
</evidence>
<evidence type="ECO:0000259" key="8">
    <source>
        <dbReference type="Pfam" id="PF00884"/>
    </source>
</evidence>
<evidence type="ECO:0000256" key="3">
    <source>
        <dbReference type="ARBA" id="ARBA00022723"/>
    </source>
</evidence>
<evidence type="ECO:0000313" key="9">
    <source>
        <dbReference type="EMBL" id="EDM26937.1"/>
    </source>
</evidence>
<evidence type="ECO:0000313" key="10">
    <source>
        <dbReference type="Proteomes" id="UP000004947"/>
    </source>
</evidence>
<dbReference type="InterPro" id="IPR017850">
    <property type="entry name" value="Alkaline_phosphatase_core_sf"/>
</dbReference>
<dbReference type="PROSITE" id="PS00523">
    <property type="entry name" value="SULFATASE_1"/>
    <property type="match status" value="1"/>
</dbReference>
<sequence length="500" mass="55572">MKLILRSFILLFSLSTLNAKEMPPNIVFILADDLGWADPSCYGSTFHETPHIDSLAKRGVKLSNFHSTSPVCSPARASLMTGLYAERLGMTQPACHINLVSLKAHTPDKGWPHQKVISPKSTTRLDTVFPTYAKVLKAQGYVTGHYGKWHLGHEPYTPLEHGFDVDVPHTKSHGPKGSYFGPKKYSDSFTLKKGEHLEDRMGQEAIEFIKENKDRPFLLNYWAFSVHSPMFAKLDLLDKYRKKATKLPTDAQQRNPIFAGMIETFDDNVGLLLKAIDEAGIADRTIIVLSSDNGGTIESAYTHEAYWGNGTVEEIVDIPATSNYPLKSGKGTIHDGGTAVPFIVVWPGKIKAGTKSDSYFSGVDVFPTFVEMAGAKMPSGVAIDGVSQVPALITGEEVRDTLYGYWPNYLVERNGSIPSAWIRHGDYKLVSYFFDGKNNKHRYELFDIKNDIGENHNIAAQNPERVAKLSAMLKQHFVETEAVLPKLNPNYDPQAKAPQK</sequence>
<keyword evidence="4 7" id="KW-0732">Signal</keyword>
<dbReference type="PANTHER" id="PTHR42693:SF42">
    <property type="entry name" value="ARYLSULFATASE G"/>
    <property type="match status" value="1"/>
</dbReference>
<dbReference type="Proteomes" id="UP000004947">
    <property type="component" value="Unassembled WGS sequence"/>
</dbReference>
<keyword evidence="6" id="KW-0106">Calcium</keyword>
<dbReference type="eggNOG" id="COG3119">
    <property type="taxonomic scope" value="Bacteria"/>
</dbReference>
<dbReference type="InterPro" id="IPR024607">
    <property type="entry name" value="Sulfatase_CS"/>
</dbReference>
<comment type="caution">
    <text evidence="9">The sequence shown here is derived from an EMBL/GenBank/DDBJ whole genome shotgun (WGS) entry which is preliminary data.</text>
</comment>
<dbReference type="InterPro" id="IPR050738">
    <property type="entry name" value="Sulfatase"/>
</dbReference>
<evidence type="ECO:0000256" key="2">
    <source>
        <dbReference type="ARBA" id="ARBA00008779"/>
    </source>
</evidence>
<dbReference type="GO" id="GO:0046872">
    <property type="term" value="F:metal ion binding"/>
    <property type="evidence" value="ECO:0007669"/>
    <property type="project" value="UniProtKB-KW"/>
</dbReference>
<dbReference type="PANTHER" id="PTHR42693">
    <property type="entry name" value="ARYLSULFATASE FAMILY MEMBER"/>
    <property type="match status" value="1"/>
</dbReference>
<evidence type="ECO:0000256" key="1">
    <source>
        <dbReference type="ARBA" id="ARBA00001913"/>
    </source>
</evidence>
<dbReference type="InterPro" id="IPR000917">
    <property type="entry name" value="Sulfatase_N"/>
</dbReference>
<dbReference type="Gene3D" id="3.30.1120.10">
    <property type="match status" value="1"/>
</dbReference>
<name>A6DNI9_9BACT</name>
<comment type="similarity">
    <text evidence="2">Belongs to the sulfatase family.</text>
</comment>
<dbReference type="Pfam" id="PF00884">
    <property type="entry name" value="Sulfatase"/>
    <property type="match status" value="1"/>
</dbReference>
<dbReference type="GO" id="GO:0004065">
    <property type="term" value="F:arylsulfatase activity"/>
    <property type="evidence" value="ECO:0007669"/>
    <property type="project" value="TreeGrafter"/>
</dbReference>
<keyword evidence="10" id="KW-1185">Reference proteome</keyword>
<dbReference type="OrthoDB" id="9783154at2"/>
<organism evidence="9 10">
    <name type="scientific">Lentisphaera araneosa HTCC2155</name>
    <dbReference type="NCBI Taxonomy" id="313628"/>
    <lineage>
        <taxon>Bacteria</taxon>
        <taxon>Pseudomonadati</taxon>
        <taxon>Lentisphaerota</taxon>
        <taxon>Lentisphaeria</taxon>
        <taxon>Lentisphaerales</taxon>
        <taxon>Lentisphaeraceae</taxon>
        <taxon>Lentisphaera</taxon>
    </lineage>
</organism>
<dbReference type="CDD" id="cd16144">
    <property type="entry name" value="ARS_like"/>
    <property type="match status" value="1"/>
</dbReference>
<protein>
    <submittedName>
        <fullName evidence="9">N-acetyl-galactosamine-6-sulfatase (GALNS)</fullName>
    </submittedName>
</protein>
<reference evidence="9 10" key="1">
    <citation type="journal article" date="2010" name="J. Bacteriol.">
        <title>Genome sequence of Lentisphaera araneosa HTCC2155T, the type species of the order Lentisphaerales in the phylum Lentisphaerae.</title>
        <authorList>
            <person name="Thrash J.C."/>
            <person name="Cho J.C."/>
            <person name="Vergin K.L."/>
            <person name="Morris R.M."/>
            <person name="Giovannoni S.J."/>
        </authorList>
    </citation>
    <scope>NUCLEOTIDE SEQUENCE [LARGE SCALE GENOMIC DNA]</scope>
    <source>
        <strain evidence="9 10">HTCC2155</strain>
    </source>
</reference>
<feature type="signal peptide" evidence="7">
    <location>
        <begin position="1"/>
        <end position="19"/>
    </location>
</feature>
<comment type="cofactor">
    <cofactor evidence="1">
        <name>Ca(2+)</name>
        <dbReference type="ChEBI" id="CHEBI:29108"/>
    </cofactor>
</comment>
<evidence type="ECO:0000256" key="6">
    <source>
        <dbReference type="ARBA" id="ARBA00022837"/>
    </source>
</evidence>
<dbReference type="SUPFAM" id="SSF53649">
    <property type="entry name" value="Alkaline phosphatase-like"/>
    <property type="match status" value="1"/>
</dbReference>